<evidence type="ECO:0000313" key="3">
    <source>
        <dbReference type="EMBL" id="GCB29933.1"/>
    </source>
</evidence>
<keyword evidence="2" id="KW-0812">Transmembrane</keyword>
<feature type="transmembrane region" description="Helical" evidence="2">
    <location>
        <begin position="47"/>
        <end position="68"/>
    </location>
</feature>
<feature type="transmembrane region" description="Helical" evidence="2">
    <location>
        <begin position="130"/>
        <end position="160"/>
    </location>
</feature>
<feature type="transmembrane region" description="Helical" evidence="2">
    <location>
        <begin position="172"/>
        <end position="189"/>
    </location>
</feature>
<dbReference type="AlphaFoldDB" id="A0A401LEI1"/>
<gene>
    <name evidence="3" type="ORF">KGMB03357_15940</name>
</gene>
<evidence type="ECO:0000256" key="1">
    <source>
        <dbReference type="SAM" id="MobiDB-lite"/>
    </source>
</evidence>
<organism evidence="3 4">
    <name type="scientific">Anaerotignum faecicola</name>
    <dbReference type="NCBI Taxonomy" id="2358141"/>
    <lineage>
        <taxon>Bacteria</taxon>
        <taxon>Bacillati</taxon>
        <taxon>Bacillota</taxon>
        <taxon>Clostridia</taxon>
        <taxon>Lachnospirales</taxon>
        <taxon>Anaerotignaceae</taxon>
        <taxon>Anaerotignum</taxon>
    </lineage>
</organism>
<keyword evidence="2" id="KW-0472">Membrane</keyword>
<feature type="transmembrane region" description="Helical" evidence="2">
    <location>
        <begin position="89"/>
        <end position="110"/>
    </location>
</feature>
<evidence type="ECO:0000256" key="2">
    <source>
        <dbReference type="SAM" id="Phobius"/>
    </source>
</evidence>
<accession>A0A401LEI1</accession>
<name>A0A401LEI1_9FIRM</name>
<dbReference type="Proteomes" id="UP000287361">
    <property type="component" value="Unassembled WGS sequence"/>
</dbReference>
<comment type="caution">
    <text evidence="3">The sequence shown here is derived from an EMBL/GenBank/DDBJ whole genome shotgun (WGS) entry which is preliminary data.</text>
</comment>
<sequence length="591" mass="64469">MGILDGIVEWIAEQVMNILDMINTSVLGALGCDMETFLRYFPAAETFYSLIVALAVGLLLLNLIFQLFRNFGIMQSGEAENPIQLTGRTMLFLFLALFAKDILDIILQIGGTPFGWMMTEELPPINFADFNSVLLTILGVSLNGSIALIALILLIILAWNYLKLLFEAAERYVLLGVLVYTAPMAFSMGGSMNTLNIFRSWCRMLGGQIFMILMNVWCLRIFTSMFANFIANPLQLENGNFLIWFLCAIGFLKISQKIDNFMQMLGINVGRTGSAMLGEAAIAMKGISAAGKTISGGGSGAADSGSYMASGSETILQGGLAGAVGRQFHQNAIRNITGKSDSIASNIARSVYNSSIRNGGGFSANIIGQVAKGDIARTGFIKGEEAVQAFQSYMGIDRANHTKETVGTERNSASAENTAFDNQSTYSDSSYTEMQTSMEQVLAEYQQNIGMEPLSVGTELSDDSHSPFLSDHQASPSESNGWEKGELFHPSADAAVQYSQIEIGGGRIMGMETSKDLGGSLKFAMYSTDKYMPPAQGDYKTVTAVDGSKWYHQYAQPTVVKEPFMKENGEIQYKEQIENKLPDAPKRKDRI</sequence>
<feature type="region of interest" description="Disordered" evidence="1">
    <location>
        <begin position="455"/>
        <end position="485"/>
    </location>
</feature>
<protein>
    <submittedName>
        <fullName evidence="3">Uncharacterized protein</fullName>
    </submittedName>
</protein>
<feature type="transmembrane region" description="Helical" evidence="2">
    <location>
        <begin position="238"/>
        <end position="255"/>
    </location>
</feature>
<keyword evidence="2" id="KW-1133">Transmembrane helix</keyword>
<feature type="transmembrane region" description="Helical" evidence="2">
    <location>
        <begin position="209"/>
        <end position="231"/>
    </location>
</feature>
<evidence type="ECO:0000313" key="4">
    <source>
        <dbReference type="Proteomes" id="UP000287361"/>
    </source>
</evidence>
<feature type="compositionally biased region" description="Polar residues" evidence="1">
    <location>
        <begin position="408"/>
        <end position="427"/>
    </location>
</feature>
<reference evidence="3 4" key="1">
    <citation type="submission" date="2018-10" db="EMBL/GenBank/DDBJ databases">
        <title>Draft Genome Sequence of Anaerotignum sp. KCTC 15736.</title>
        <authorList>
            <person name="Choi S.H."/>
            <person name="Kim J.S."/>
            <person name="Kang S.W."/>
            <person name="Lee J.S."/>
            <person name="Park S.H."/>
        </authorList>
    </citation>
    <scope>NUCLEOTIDE SEQUENCE [LARGE SCALE GENOMIC DNA]</scope>
    <source>
        <strain evidence="3 4">KCTC 15736</strain>
    </source>
</reference>
<proteinExistence type="predicted"/>
<feature type="region of interest" description="Disordered" evidence="1">
    <location>
        <begin position="404"/>
        <end position="427"/>
    </location>
</feature>
<keyword evidence="4" id="KW-1185">Reference proteome</keyword>
<dbReference type="EMBL" id="BHVZ01000004">
    <property type="protein sequence ID" value="GCB29933.1"/>
    <property type="molecule type" value="Genomic_DNA"/>
</dbReference>